<keyword evidence="9" id="KW-0808">Transferase</keyword>
<keyword evidence="6" id="KW-0004">4Fe-4S</keyword>
<comment type="function">
    <text evidence="17">Member of the two-component regulatory system NreB/NreC involved in the control of dissimilatory nitrate/nitrite reduction in response to oxygen. NreB functions as a direct oxygen sensor histidine kinase which is autophosphorylated, in the absence of oxygen, probably at the conserved histidine residue, and transfers its phosphate group probably to a conserved aspartate residue of NreC. NreB/NreC activates the expression of the nitrate (narGHJI) and nitrite (nir) reductase operons, as well as the putative nitrate transporter gene narT.</text>
</comment>
<keyword evidence="13" id="KW-0067">ATP-binding</keyword>
<keyword evidence="16" id="KW-0411">Iron-sulfur</keyword>
<dbReference type="SUPFAM" id="SSF55874">
    <property type="entry name" value="ATPase domain of HSP90 chaperone/DNA topoisomerase II/histidine kinase"/>
    <property type="match status" value="1"/>
</dbReference>
<evidence type="ECO:0000256" key="6">
    <source>
        <dbReference type="ARBA" id="ARBA00022485"/>
    </source>
</evidence>
<keyword evidence="12" id="KW-0418">Kinase</keyword>
<name>I8I3L3_9GAMM</name>
<dbReference type="EMBL" id="AKGD01000001">
    <property type="protein sequence ID" value="EIT70656.1"/>
    <property type="molecule type" value="Genomic_DNA"/>
</dbReference>
<accession>I8I3L3</accession>
<sequence>MERPVPPLASALGAISEANPEDYREAVLRQVRALTEDNQRLFQSALRSEKRFRMLAKAVWKVQEDERRRLARELHDDIGQTLTALANQLQRISDDAQAQDNVGLKNRLADALDITRGALRDTRELSRLLRPTLLDDLGLEVALQWLVRTLSERSGLPMECSSALGEQRLTADLETLVFRVTQEALTNVIRHSAASEVQVRLMRVGNLLRLQVSDDGRGFDPADLNNPDKAGDSIGVRGMRDRAELFGGKLELKSAPGQGTRVTLIVPVEPGDELIAAPKAQG</sequence>
<evidence type="ECO:0000256" key="8">
    <source>
        <dbReference type="ARBA" id="ARBA00022553"/>
    </source>
</evidence>
<evidence type="ECO:0000259" key="19">
    <source>
        <dbReference type="PROSITE" id="PS50109"/>
    </source>
</evidence>
<dbReference type="GO" id="GO:0000155">
    <property type="term" value="F:phosphorelay sensor kinase activity"/>
    <property type="evidence" value="ECO:0007669"/>
    <property type="project" value="InterPro"/>
</dbReference>
<dbReference type="RefSeq" id="WP_007183749.1">
    <property type="nucleotide sequence ID" value="NZ_AKGD01000001.1"/>
</dbReference>
<gene>
    <name evidence="20" type="ORF">WQQ_07930</name>
</gene>
<dbReference type="SMART" id="SM00387">
    <property type="entry name" value="HATPase_c"/>
    <property type="match status" value="1"/>
</dbReference>
<keyword evidence="11" id="KW-0547">Nucleotide-binding</keyword>
<dbReference type="PATRIC" id="fig|1172194.4.peg.759"/>
<evidence type="ECO:0000256" key="10">
    <source>
        <dbReference type="ARBA" id="ARBA00022723"/>
    </source>
</evidence>
<dbReference type="InterPro" id="IPR003594">
    <property type="entry name" value="HATPase_dom"/>
</dbReference>
<reference evidence="20 21" key="1">
    <citation type="journal article" date="2012" name="J. Bacteriol.">
        <title>Genome Sequence of n-Alkane-Degrading Hydrocarboniphaga effusa Strain AP103T (ATCC BAA-332T).</title>
        <authorList>
            <person name="Chang H.K."/>
            <person name="Zylstra G.J."/>
            <person name="Chae J.C."/>
        </authorList>
    </citation>
    <scope>NUCLEOTIDE SEQUENCE [LARGE SCALE GENOMIC DNA]</scope>
    <source>
        <strain evidence="20 21">AP103</strain>
    </source>
</reference>
<dbReference type="AlphaFoldDB" id="I8I3L3"/>
<keyword evidence="7" id="KW-0963">Cytoplasm</keyword>
<comment type="subcellular location">
    <subcellularLocation>
        <location evidence="3">Cytoplasm</location>
    </subcellularLocation>
</comment>
<dbReference type="EC" id="2.7.13.3" evidence="4"/>
<dbReference type="InterPro" id="IPR036890">
    <property type="entry name" value="HATPase_C_sf"/>
</dbReference>
<keyword evidence="15" id="KW-0902">Two-component regulatory system</keyword>
<dbReference type="OrthoDB" id="9797605at2"/>
<dbReference type="CDD" id="cd16917">
    <property type="entry name" value="HATPase_UhpB-NarQ-NarX-like"/>
    <property type="match status" value="1"/>
</dbReference>
<evidence type="ECO:0000313" key="20">
    <source>
        <dbReference type="EMBL" id="EIT70656.1"/>
    </source>
</evidence>
<dbReference type="GO" id="GO:0046872">
    <property type="term" value="F:metal ion binding"/>
    <property type="evidence" value="ECO:0007669"/>
    <property type="project" value="UniProtKB-KW"/>
</dbReference>
<evidence type="ECO:0000256" key="3">
    <source>
        <dbReference type="ARBA" id="ARBA00004496"/>
    </source>
</evidence>
<dbReference type="Pfam" id="PF07730">
    <property type="entry name" value="HisKA_3"/>
    <property type="match status" value="1"/>
</dbReference>
<keyword evidence="8" id="KW-0597">Phosphoprotein</keyword>
<evidence type="ECO:0000256" key="2">
    <source>
        <dbReference type="ARBA" id="ARBA00001966"/>
    </source>
</evidence>
<dbReference type="PANTHER" id="PTHR24421:SF10">
    <property type="entry name" value="NITRATE_NITRITE SENSOR PROTEIN NARQ"/>
    <property type="match status" value="1"/>
</dbReference>
<keyword evidence="21" id="KW-1185">Reference proteome</keyword>
<evidence type="ECO:0000256" key="11">
    <source>
        <dbReference type="ARBA" id="ARBA00022741"/>
    </source>
</evidence>
<dbReference type="STRING" id="1172194.WQQ_07930"/>
<feature type="domain" description="Histidine kinase" evidence="19">
    <location>
        <begin position="73"/>
        <end position="270"/>
    </location>
</feature>
<dbReference type="PANTHER" id="PTHR24421">
    <property type="entry name" value="NITRATE/NITRITE SENSOR PROTEIN NARX-RELATED"/>
    <property type="match status" value="1"/>
</dbReference>
<evidence type="ECO:0000256" key="18">
    <source>
        <dbReference type="ARBA" id="ARBA00030800"/>
    </source>
</evidence>
<comment type="cofactor">
    <cofactor evidence="2">
        <name>[4Fe-4S] cluster</name>
        <dbReference type="ChEBI" id="CHEBI:49883"/>
    </cofactor>
</comment>
<protein>
    <recommendedName>
        <fullName evidence="5">Oxygen sensor histidine kinase NreB</fullName>
        <ecNumber evidence="4">2.7.13.3</ecNumber>
    </recommendedName>
    <alternativeName>
        <fullName evidence="18">Nitrogen regulation protein B</fullName>
    </alternativeName>
</protein>
<evidence type="ECO:0000256" key="9">
    <source>
        <dbReference type="ARBA" id="ARBA00022679"/>
    </source>
</evidence>
<dbReference type="InterPro" id="IPR005467">
    <property type="entry name" value="His_kinase_dom"/>
</dbReference>
<evidence type="ECO:0000256" key="17">
    <source>
        <dbReference type="ARBA" id="ARBA00024827"/>
    </source>
</evidence>
<organism evidence="20 21">
    <name type="scientific">Hydrocarboniphaga effusa AP103</name>
    <dbReference type="NCBI Taxonomy" id="1172194"/>
    <lineage>
        <taxon>Bacteria</taxon>
        <taxon>Pseudomonadati</taxon>
        <taxon>Pseudomonadota</taxon>
        <taxon>Gammaproteobacteria</taxon>
        <taxon>Nevskiales</taxon>
        <taxon>Nevskiaceae</taxon>
        <taxon>Hydrocarboniphaga</taxon>
    </lineage>
</organism>
<dbReference type="GO" id="GO:0046983">
    <property type="term" value="F:protein dimerization activity"/>
    <property type="evidence" value="ECO:0007669"/>
    <property type="project" value="InterPro"/>
</dbReference>
<dbReference type="Proteomes" id="UP000003704">
    <property type="component" value="Unassembled WGS sequence"/>
</dbReference>
<evidence type="ECO:0000256" key="12">
    <source>
        <dbReference type="ARBA" id="ARBA00022777"/>
    </source>
</evidence>
<keyword evidence="10" id="KW-0479">Metal-binding</keyword>
<dbReference type="PROSITE" id="PS50109">
    <property type="entry name" value="HIS_KIN"/>
    <property type="match status" value="1"/>
</dbReference>
<evidence type="ECO:0000256" key="5">
    <source>
        <dbReference type="ARBA" id="ARBA00017322"/>
    </source>
</evidence>
<evidence type="ECO:0000256" key="1">
    <source>
        <dbReference type="ARBA" id="ARBA00000085"/>
    </source>
</evidence>
<dbReference type="PRINTS" id="PR00344">
    <property type="entry name" value="BCTRLSENSOR"/>
</dbReference>
<evidence type="ECO:0000256" key="14">
    <source>
        <dbReference type="ARBA" id="ARBA00023004"/>
    </source>
</evidence>
<dbReference type="InterPro" id="IPR050482">
    <property type="entry name" value="Sensor_HK_TwoCompSys"/>
</dbReference>
<evidence type="ECO:0000256" key="13">
    <source>
        <dbReference type="ARBA" id="ARBA00022840"/>
    </source>
</evidence>
<dbReference type="Gene3D" id="3.30.565.10">
    <property type="entry name" value="Histidine kinase-like ATPase, C-terminal domain"/>
    <property type="match status" value="1"/>
</dbReference>
<dbReference type="Gene3D" id="1.20.5.1930">
    <property type="match status" value="1"/>
</dbReference>
<dbReference type="GO" id="GO:0016020">
    <property type="term" value="C:membrane"/>
    <property type="evidence" value="ECO:0007669"/>
    <property type="project" value="InterPro"/>
</dbReference>
<evidence type="ECO:0000256" key="7">
    <source>
        <dbReference type="ARBA" id="ARBA00022490"/>
    </source>
</evidence>
<keyword evidence="14" id="KW-0408">Iron</keyword>
<evidence type="ECO:0000256" key="16">
    <source>
        <dbReference type="ARBA" id="ARBA00023014"/>
    </source>
</evidence>
<proteinExistence type="predicted"/>
<dbReference type="InterPro" id="IPR004358">
    <property type="entry name" value="Sig_transdc_His_kin-like_C"/>
</dbReference>
<evidence type="ECO:0000256" key="15">
    <source>
        <dbReference type="ARBA" id="ARBA00023012"/>
    </source>
</evidence>
<comment type="catalytic activity">
    <reaction evidence="1">
        <text>ATP + protein L-histidine = ADP + protein N-phospho-L-histidine.</text>
        <dbReference type="EC" id="2.7.13.3"/>
    </reaction>
</comment>
<dbReference type="GO" id="GO:0005524">
    <property type="term" value="F:ATP binding"/>
    <property type="evidence" value="ECO:0007669"/>
    <property type="project" value="UniProtKB-KW"/>
</dbReference>
<comment type="caution">
    <text evidence="20">The sequence shown here is derived from an EMBL/GenBank/DDBJ whole genome shotgun (WGS) entry which is preliminary data.</text>
</comment>
<dbReference type="GO" id="GO:0005737">
    <property type="term" value="C:cytoplasm"/>
    <property type="evidence" value="ECO:0007669"/>
    <property type="project" value="UniProtKB-SubCell"/>
</dbReference>
<evidence type="ECO:0000256" key="4">
    <source>
        <dbReference type="ARBA" id="ARBA00012438"/>
    </source>
</evidence>
<dbReference type="GO" id="GO:0051539">
    <property type="term" value="F:4 iron, 4 sulfur cluster binding"/>
    <property type="evidence" value="ECO:0007669"/>
    <property type="project" value="UniProtKB-KW"/>
</dbReference>
<evidence type="ECO:0000313" key="21">
    <source>
        <dbReference type="Proteomes" id="UP000003704"/>
    </source>
</evidence>
<dbReference type="Pfam" id="PF02518">
    <property type="entry name" value="HATPase_c"/>
    <property type="match status" value="1"/>
</dbReference>
<dbReference type="InterPro" id="IPR011712">
    <property type="entry name" value="Sig_transdc_His_kin_sub3_dim/P"/>
</dbReference>